<reference evidence="3 4" key="1">
    <citation type="submission" date="2018-06" db="EMBL/GenBank/DDBJ databases">
        <authorList>
            <consortium name="Pathogen Informatics"/>
            <person name="Doyle S."/>
        </authorList>
    </citation>
    <scope>NUCLEOTIDE SEQUENCE [LARGE SCALE GENOMIC DNA]</scope>
    <source>
        <strain evidence="3 4">NCTC5050</strain>
    </source>
</reference>
<sequence length="265" mass="29486">MACPDGQWRQIVTIEDALAGGCTLFNLEQLKRENSVDDFRNLFMCEFVDDKASVFPFEDLQRCMVDSLEEWEDFAPFADNPFGSRPVWVGYDPSHSGDSAGCVVLAPPVVAGGKFRILERHQWKGMDFATQAESIRQLTEKYNVEYIGIDATGLGIGVFQLVRSFYPAARDIRYTPEMKTAMVLKAKDVIRRGCLEYDVSATDITTSFMAIRKTMTSSGRSATYEASRTEEASHADVAWATMHALLNEPLTAGSGQVTSSILEFN</sequence>
<dbReference type="Pfam" id="PF03237">
    <property type="entry name" value="Terminase_6N"/>
    <property type="match status" value="1"/>
</dbReference>
<dbReference type="Proteomes" id="UP000255382">
    <property type="component" value="Unassembled WGS sequence"/>
</dbReference>
<dbReference type="Pfam" id="PF17289">
    <property type="entry name" value="Terminase_6C"/>
    <property type="match status" value="1"/>
</dbReference>
<organism evidence="3 4">
    <name type="scientific">Klebsiella pneumoniae subsp. ozaenae</name>
    <dbReference type="NCBI Taxonomy" id="574"/>
    <lineage>
        <taxon>Bacteria</taxon>
        <taxon>Pseudomonadati</taxon>
        <taxon>Pseudomonadota</taxon>
        <taxon>Gammaproteobacteria</taxon>
        <taxon>Enterobacterales</taxon>
        <taxon>Enterobacteriaceae</taxon>
        <taxon>Klebsiella/Raoultella group</taxon>
        <taxon>Klebsiella</taxon>
        <taxon>Klebsiella pneumoniae complex</taxon>
    </lineage>
</organism>
<evidence type="ECO:0000313" key="4">
    <source>
        <dbReference type="Proteomes" id="UP000255382"/>
    </source>
</evidence>
<proteinExistence type="predicted"/>
<feature type="domain" description="Terminase large subunit gp17-like C-terminal" evidence="2">
    <location>
        <begin position="89"/>
        <end position="247"/>
    </location>
</feature>
<evidence type="ECO:0000256" key="1">
    <source>
        <dbReference type="ARBA" id="ARBA00022612"/>
    </source>
</evidence>
<dbReference type="AlphaFoldDB" id="A0A378AF27"/>
<keyword evidence="1" id="KW-1188">Viral release from host cell</keyword>
<evidence type="ECO:0000313" key="3">
    <source>
        <dbReference type="EMBL" id="STV07702.1"/>
    </source>
</evidence>
<name>A0A378AF27_KLEPO</name>
<evidence type="ECO:0000259" key="2">
    <source>
        <dbReference type="Pfam" id="PF17289"/>
    </source>
</evidence>
<dbReference type="InterPro" id="IPR035421">
    <property type="entry name" value="Terminase_6C"/>
</dbReference>
<gene>
    <name evidence="3" type="ORF">NCTC5050_02274</name>
</gene>
<protein>
    <submittedName>
        <fullName evidence="3">Phage terminase</fullName>
    </submittedName>
</protein>
<keyword evidence="4" id="KW-1185">Reference proteome</keyword>
<dbReference type="EMBL" id="UGLZ01000005">
    <property type="protein sequence ID" value="STV07702.1"/>
    <property type="molecule type" value="Genomic_DNA"/>
</dbReference>
<dbReference type="Gene3D" id="3.30.420.240">
    <property type="match status" value="1"/>
</dbReference>
<accession>A0A378AF27</accession>